<dbReference type="SUPFAM" id="SSF54416">
    <property type="entry name" value="Amine oxidase N-terminal region"/>
    <property type="match status" value="2"/>
</dbReference>
<name>A0A8B8C4W2_CRAVI</name>
<dbReference type="InterPro" id="IPR049947">
    <property type="entry name" value="Cu_Am_Ox_Cu-bd"/>
</dbReference>
<dbReference type="GO" id="GO:0008131">
    <property type="term" value="F:primary methylamine oxidase activity"/>
    <property type="evidence" value="ECO:0007669"/>
    <property type="project" value="InterPro"/>
</dbReference>
<dbReference type="RefSeq" id="XP_022310634.1">
    <property type="nucleotide sequence ID" value="XM_022454926.1"/>
</dbReference>
<evidence type="ECO:0000256" key="1">
    <source>
        <dbReference type="ARBA" id="ARBA00007983"/>
    </source>
</evidence>
<keyword evidence="2 8" id="KW-0479">Metal-binding</keyword>
<dbReference type="RefSeq" id="XP_022310635.1">
    <property type="nucleotide sequence ID" value="XM_022454927.1"/>
</dbReference>
<dbReference type="InterPro" id="IPR036460">
    <property type="entry name" value="Cu_amine_oxidase_C_sf"/>
</dbReference>
<dbReference type="GO" id="GO:0048038">
    <property type="term" value="F:quinone binding"/>
    <property type="evidence" value="ECO:0007669"/>
    <property type="project" value="InterPro"/>
</dbReference>
<dbReference type="Pfam" id="PF01179">
    <property type="entry name" value="Cu_amine_oxid"/>
    <property type="match status" value="1"/>
</dbReference>
<comment type="cofactor">
    <cofactor evidence="8">
        <name>Cu cation</name>
        <dbReference type="ChEBI" id="CHEBI:23378"/>
    </cofactor>
    <text evidence="8">Contains 1 topaquinone per subunit.</text>
</comment>
<proteinExistence type="inferred from homology"/>
<keyword evidence="5 8" id="KW-0186">Copper</keyword>
<protein>
    <recommendedName>
        <fullName evidence="8">Amine oxidase</fullName>
        <ecNumber evidence="8">1.4.3.-</ecNumber>
    </recommendedName>
</protein>
<feature type="transmembrane region" description="Helical" evidence="9">
    <location>
        <begin position="21"/>
        <end position="45"/>
    </location>
</feature>
<evidence type="ECO:0000313" key="13">
    <source>
        <dbReference type="RefSeq" id="XP_022310635.1"/>
    </source>
</evidence>
<keyword evidence="9" id="KW-1133">Transmembrane helix</keyword>
<comment type="PTM">
    <text evidence="7 8">Topaquinone (TPQ) is generated by copper-dependent autoxidation of a specific tyrosyl residue.</text>
</comment>
<evidence type="ECO:0000256" key="7">
    <source>
        <dbReference type="PIRSR" id="PIRSR600269-51"/>
    </source>
</evidence>
<accession>A0A8B8C4W2</accession>
<evidence type="ECO:0000256" key="3">
    <source>
        <dbReference type="ARBA" id="ARBA00022772"/>
    </source>
</evidence>
<evidence type="ECO:0000256" key="5">
    <source>
        <dbReference type="ARBA" id="ARBA00023008"/>
    </source>
</evidence>
<dbReference type="PROSITE" id="PS01165">
    <property type="entry name" value="COPPER_AMINE_OXID_2"/>
    <property type="match status" value="1"/>
</dbReference>
<comment type="similarity">
    <text evidence="1 8">Belongs to the copper/topaquinone oxidase family.</text>
</comment>
<dbReference type="InterPro" id="IPR000269">
    <property type="entry name" value="Cu_amine_oxidase"/>
</dbReference>
<dbReference type="KEGG" id="cvn:111115981"/>
<dbReference type="GO" id="GO:0005886">
    <property type="term" value="C:plasma membrane"/>
    <property type="evidence" value="ECO:0007669"/>
    <property type="project" value="TreeGrafter"/>
</dbReference>
<feature type="active site" description="Schiff-base intermediate with substrate; via topaquinone" evidence="6">
    <location>
        <position position="484"/>
    </location>
</feature>
<dbReference type="GO" id="GO:0005507">
    <property type="term" value="F:copper ion binding"/>
    <property type="evidence" value="ECO:0007669"/>
    <property type="project" value="InterPro"/>
</dbReference>
<dbReference type="PANTHER" id="PTHR10638">
    <property type="entry name" value="COPPER AMINE OXIDASE"/>
    <property type="match status" value="1"/>
</dbReference>
<dbReference type="InterPro" id="IPR015798">
    <property type="entry name" value="Cu_amine_oxidase_C"/>
</dbReference>
<dbReference type="Proteomes" id="UP000694844">
    <property type="component" value="Chromosome 9"/>
</dbReference>
<dbReference type="GeneID" id="111115981"/>
<evidence type="ECO:0000313" key="12">
    <source>
        <dbReference type="RefSeq" id="XP_022310634.1"/>
    </source>
</evidence>
<evidence type="ECO:0000256" key="4">
    <source>
        <dbReference type="ARBA" id="ARBA00023002"/>
    </source>
</evidence>
<dbReference type="EC" id="1.4.3.-" evidence="8"/>
<dbReference type="GO" id="GO:0009308">
    <property type="term" value="P:amine metabolic process"/>
    <property type="evidence" value="ECO:0007669"/>
    <property type="project" value="UniProtKB-UniRule"/>
</dbReference>
<keyword evidence="11" id="KW-1185">Reference proteome</keyword>
<dbReference type="PRINTS" id="PR00766">
    <property type="entry name" value="CUDAOXIDASE"/>
</dbReference>
<dbReference type="PANTHER" id="PTHR10638:SF20">
    <property type="entry name" value="AMINE OXIDASE"/>
    <property type="match status" value="1"/>
</dbReference>
<reference evidence="12 13" key="1">
    <citation type="submission" date="2025-04" db="UniProtKB">
        <authorList>
            <consortium name="RefSeq"/>
        </authorList>
    </citation>
    <scope>IDENTIFICATION</scope>
    <source>
        <tissue evidence="12 13">Whole sample</tissue>
    </source>
</reference>
<feature type="domain" description="Copper amine oxidase catalytic" evidence="10">
    <location>
        <begin position="326"/>
        <end position="732"/>
    </location>
</feature>
<dbReference type="Gene3D" id="3.10.450.40">
    <property type="match status" value="2"/>
</dbReference>
<keyword evidence="9" id="KW-0812">Transmembrane</keyword>
<dbReference type="SUPFAM" id="SSF49998">
    <property type="entry name" value="Amine oxidase catalytic domain"/>
    <property type="match status" value="1"/>
</dbReference>
<sequence length="789" mass="89823">MDEFCGGTTDRSFRGSKEPRFWQCLSLLLGIVSLVLLIVVIVLTVHKNDDKETQTLQECTKLPVGRTIDLSEPKHPPVFHDLTSREIERIFQFFYSQADMNITKPSKSSLKSNYIYSMELILPIKKDAFLLTTTRKTLVTVFRGAEETPVVIEYCVELYTQLRFCGSPKHIPFHFRPITLPEYFSIMYTLYVEVATTVGNIISESYKGNLFQCGQTCLGVSSISVVSSVIAGAEGQGYRGLWVPFLQLMEPMHLYPVDFAVLMTINGTSTPKTNTVWYNGQIFDSLEDLKNRWKNNSVARLTLEFPKKPIHDDTIQKNYQRPPIEIEPDGKRYSIKDQTVTTDKWKFSFGISPTHGPQLYNVRYKDDLIVYELGLQEVCVFYSSSEPFGRYANVFDSIVMIGRYIKTLVPGVDCPSHATFIDLTFMGEKSDSPVINKKTICIFEHNTGSPLRRHHASSDRPSGYFEGAPNVVLITRVIATLENYDYMFDFIFYQNGILETKVSATGIIASSFKTADIKYGFQVSDRALGTLHNHFFNFKVDLDIGGTMNSYSTYNVELDEAPNPFSKESPPSNMFQEKIVKVDYATERDAAYKFNFTAPKYHVFYNENNPDKYGNPRAYRLLAKGFAKQVLPEGVGNEPGASWTRYQIAVTKRKETEPYSSSKYASYDGENCTVDFEDFIGNESIQNEDLVAWVTLGVHHIPRTEDLPVMPTPGTEMSFLLMPFNYFSEDPSVGDKDNVRFHYENATGPLELFTQNESNDLTCKPSKTYSVKDLTKHPEDFISRPRSYK</sequence>
<evidence type="ECO:0000259" key="10">
    <source>
        <dbReference type="Pfam" id="PF01179"/>
    </source>
</evidence>
<evidence type="ECO:0000256" key="8">
    <source>
        <dbReference type="RuleBase" id="RU000672"/>
    </source>
</evidence>
<gene>
    <name evidence="12 13" type="primary">LOC111115981</name>
</gene>
<feature type="modified residue" description="2',4',5'-topaquinone" evidence="7">
    <location>
        <position position="484"/>
    </location>
</feature>
<organism evidence="11 13">
    <name type="scientific">Crassostrea virginica</name>
    <name type="common">Eastern oyster</name>
    <dbReference type="NCBI Taxonomy" id="6565"/>
    <lineage>
        <taxon>Eukaryota</taxon>
        <taxon>Metazoa</taxon>
        <taxon>Spiralia</taxon>
        <taxon>Lophotrochozoa</taxon>
        <taxon>Mollusca</taxon>
        <taxon>Bivalvia</taxon>
        <taxon>Autobranchia</taxon>
        <taxon>Pteriomorphia</taxon>
        <taxon>Ostreida</taxon>
        <taxon>Ostreoidea</taxon>
        <taxon>Ostreidae</taxon>
        <taxon>Crassostrea</taxon>
    </lineage>
</organism>
<keyword evidence="3 6" id="KW-0801">TPQ</keyword>
<dbReference type="InterPro" id="IPR016182">
    <property type="entry name" value="Cu_amine_oxidase_N-reg"/>
</dbReference>
<dbReference type="Gene3D" id="2.70.98.20">
    <property type="entry name" value="Copper amine oxidase, catalytic domain"/>
    <property type="match status" value="1"/>
</dbReference>
<dbReference type="AlphaFoldDB" id="A0A8B8C4W2"/>
<dbReference type="OrthoDB" id="6118185at2759"/>
<evidence type="ECO:0000256" key="9">
    <source>
        <dbReference type="SAM" id="Phobius"/>
    </source>
</evidence>
<feature type="active site" description="Proton acceptor" evidence="6">
    <location>
        <position position="396"/>
    </location>
</feature>
<evidence type="ECO:0000256" key="6">
    <source>
        <dbReference type="PIRSR" id="PIRSR600269-50"/>
    </source>
</evidence>
<keyword evidence="4 8" id="KW-0560">Oxidoreductase</keyword>
<evidence type="ECO:0000256" key="2">
    <source>
        <dbReference type="ARBA" id="ARBA00022723"/>
    </source>
</evidence>
<keyword evidence="9" id="KW-0472">Membrane</keyword>
<evidence type="ECO:0000313" key="11">
    <source>
        <dbReference type="Proteomes" id="UP000694844"/>
    </source>
</evidence>